<reference evidence="3" key="1">
    <citation type="submission" date="2022-11" db="UniProtKB">
        <authorList>
            <consortium name="WormBaseParasite"/>
        </authorList>
    </citation>
    <scope>IDENTIFICATION</scope>
</reference>
<dbReference type="Gene3D" id="3.40.50.11350">
    <property type="match status" value="1"/>
</dbReference>
<proteinExistence type="predicted"/>
<dbReference type="PANTHER" id="PTHR13132">
    <property type="entry name" value="ALPHA- 1,6 -FUCOSYLTRANSFERASE"/>
    <property type="match status" value="1"/>
</dbReference>
<evidence type="ECO:0000313" key="2">
    <source>
        <dbReference type="Proteomes" id="UP000887574"/>
    </source>
</evidence>
<keyword evidence="2" id="KW-1185">Reference proteome</keyword>
<dbReference type="Pfam" id="PF19745">
    <property type="entry name" value="FUT8_N_cat"/>
    <property type="match status" value="1"/>
</dbReference>
<dbReference type="AlphaFoldDB" id="A0A915ET78"/>
<dbReference type="InterPro" id="IPR045573">
    <property type="entry name" value="Fut8_N_cat"/>
</dbReference>
<dbReference type="GO" id="GO:0046921">
    <property type="term" value="F:alpha-(1-&gt;6)-fucosyltransferase activity"/>
    <property type="evidence" value="ECO:0007669"/>
    <property type="project" value="TreeGrafter"/>
</dbReference>
<dbReference type="PANTHER" id="PTHR13132:SF29">
    <property type="entry name" value="ALPHA-(1,6)-FUCOSYLTRANSFERASE"/>
    <property type="match status" value="1"/>
</dbReference>
<protein>
    <submittedName>
        <fullName evidence="3">Alpha-(1,6)-fucosyltransferase N- and catalytic domain-containing protein</fullName>
    </submittedName>
</protein>
<evidence type="ECO:0000313" key="3">
    <source>
        <dbReference type="WBParaSite" id="jg9045"/>
    </source>
</evidence>
<accession>A0A915ET78</accession>
<organism evidence="2 3">
    <name type="scientific">Ditylenchus dipsaci</name>
    <dbReference type="NCBI Taxonomy" id="166011"/>
    <lineage>
        <taxon>Eukaryota</taxon>
        <taxon>Metazoa</taxon>
        <taxon>Ecdysozoa</taxon>
        <taxon>Nematoda</taxon>
        <taxon>Chromadorea</taxon>
        <taxon>Rhabditida</taxon>
        <taxon>Tylenchina</taxon>
        <taxon>Tylenchomorpha</taxon>
        <taxon>Sphaerularioidea</taxon>
        <taxon>Anguinidae</taxon>
        <taxon>Anguininae</taxon>
        <taxon>Ditylenchus</taxon>
    </lineage>
</organism>
<sequence>MPASGLISSRLQQTALMLNITLFQHHSNPSAFFTAQFTWYLWKLNESLRKNIEEIEEHIKWAEYWFRVKEIQLNKLVQRRIFIATDDLAVINETKTKYPNYDIHGDEQLSKIKDLKTNDIKELLENSECLTAYSLMQISKGDMDDHYVSLDYIEKFRIKIQDHVLLANDSNNSFSINENYNTTTKVHSPIDSSEGYNNQTINSTEFSSSFMAKEKHEIVEFPPFEKNIM</sequence>
<name>A0A915ET78_9BILA</name>
<dbReference type="GO" id="GO:0006487">
    <property type="term" value="P:protein N-linked glycosylation"/>
    <property type="evidence" value="ECO:0007669"/>
    <property type="project" value="TreeGrafter"/>
</dbReference>
<dbReference type="WBParaSite" id="jg9045">
    <property type="protein sequence ID" value="jg9045"/>
    <property type="gene ID" value="jg9045"/>
</dbReference>
<feature type="domain" description="Alpha-(1,6)-fucosyltransferase N- and catalytic" evidence="1">
    <location>
        <begin position="54"/>
        <end position="116"/>
    </location>
</feature>
<evidence type="ECO:0000259" key="1">
    <source>
        <dbReference type="Pfam" id="PF19745"/>
    </source>
</evidence>
<dbReference type="Proteomes" id="UP000887574">
    <property type="component" value="Unplaced"/>
</dbReference>